<dbReference type="GO" id="GO:0016758">
    <property type="term" value="F:hexosyltransferase activity"/>
    <property type="evidence" value="ECO:0007669"/>
    <property type="project" value="UniProtKB-ARBA"/>
</dbReference>
<keyword evidence="2" id="KW-0808">Transferase</keyword>
<dbReference type="AlphaFoldDB" id="A0A7K3MQE1"/>
<feature type="domain" description="Glycosyltransferase 2-like" evidence="1">
    <location>
        <begin position="3"/>
        <end position="120"/>
    </location>
</feature>
<dbReference type="PANTHER" id="PTHR22916:SF3">
    <property type="entry name" value="UDP-GLCNAC:BETAGAL BETA-1,3-N-ACETYLGLUCOSAMINYLTRANSFERASE-LIKE PROTEIN 1"/>
    <property type="match status" value="1"/>
</dbReference>
<dbReference type="PANTHER" id="PTHR22916">
    <property type="entry name" value="GLYCOSYLTRANSFERASE"/>
    <property type="match status" value="1"/>
</dbReference>
<dbReference type="Gene3D" id="3.90.550.10">
    <property type="entry name" value="Spore Coat Polysaccharide Biosynthesis Protein SpsA, Chain A"/>
    <property type="match status" value="1"/>
</dbReference>
<dbReference type="InterPro" id="IPR029044">
    <property type="entry name" value="Nucleotide-diphossugar_trans"/>
</dbReference>
<dbReference type="RefSeq" id="WP_135035053.1">
    <property type="nucleotide sequence ID" value="NZ_CABIXU010000004.1"/>
</dbReference>
<dbReference type="OrthoDB" id="9810303at2"/>
<evidence type="ECO:0000313" key="2">
    <source>
        <dbReference type="EMBL" id="TFU52726.1"/>
    </source>
</evidence>
<dbReference type="SUPFAM" id="SSF53448">
    <property type="entry name" value="Nucleotide-diphospho-sugar transferases"/>
    <property type="match status" value="1"/>
</dbReference>
<organism evidence="2 3">
    <name type="scientific">Bacteroides acidifaciens</name>
    <dbReference type="NCBI Taxonomy" id="85831"/>
    <lineage>
        <taxon>Bacteria</taxon>
        <taxon>Pseudomonadati</taxon>
        <taxon>Bacteroidota</taxon>
        <taxon>Bacteroidia</taxon>
        <taxon>Bacteroidales</taxon>
        <taxon>Bacteroidaceae</taxon>
        <taxon>Bacteroides</taxon>
    </lineage>
</organism>
<reference evidence="2 3" key="1">
    <citation type="submission" date="2019-03" db="EMBL/GenBank/DDBJ databases">
        <title>Diversity of the mouse oral microbiome.</title>
        <authorList>
            <person name="Joseph S."/>
            <person name="Aduse-Opoku J."/>
            <person name="Curtis M."/>
            <person name="Wade W."/>
            <person name="Hashim A."/>
        </authorList>
    </citation>
    <scope>NUCLEOTIDE SEQUENCE [LARGE SCALE GENOMIC DNA]</scope>
    <source>
        <strain evidence="2 3">P2318</strain>
    </source>
</reference>
<dbReference type="Proteomes" id="UP000298073">
    <property type="component" value="Unassembled WGS sequence"/>
</dbReference>
<dbReference type="InterPro" id="IPR001173">
    <property type="entry name" value="Glyco_trans_2-like"/>
</dbReference>
<proteinExistence type="predicted"/>
<dbReference type="Pfam" id="PF00535">
    <property type="entry name" value="Glycos_transf_2"/>
    <property type="match status" value="1"/>
</dbReference>
<evidence type="ECO:0000313" key="3">
    <source>
        <dbReference type="Proteomes" id="UP000298073"/>
    </source>
</evidence>
<dbReference type="EMBL" id="SPPV01000002">
    <property type="protein sequence ID" value="TFU52726.1"/>
    <property type="molecule type" value="Genomic_DNA"/>
</dbReference>
<accession>A0A7K3MQE1</accession>
<sequence length="290" mass="33135">MITVFTPTYNRAHLLQRLYDSLCEQTVLKSGWDHPFEWVVVDDGSTDNTEELMQIIIAEQKIPISYVKKSNGGKHTAINRGVKEAKGDLFWILDSDDSLPANAIEVVLRYFPQMKNVAAAGVCGYMAHHNGEIIGNPVVAEPKVVSSIEMRYKLGITGDMMEVFLTSALREFPFPEIEGERFCPEVLVWYRIAQKYKLLLVPDIIYYRDYLDGGLTDNIIKIRMKSPVGAMLTYSELFDLNVPLKHKLRNAINYWRFAFCTKKRNVKIASWGNLIAPLGWLVHMKDKSKV</sequence>
<gene>
    <name evidence="2" type="ORF">E4T97_01335</name>
</gene>
<dbReference type="CDD" id="cd00761">
    <property type="entry name" value="Glyco_tranf_GTA_type"/>
    <property type="match status" value="1"/>
</dbReference>
<comment type="caution">
    <text evidence="2">The sequence shown here is derived from an EMBL/GenBank/DDBJ whole genome shotgun (WGS) entry which is preliminary data.</text>
</comment>
<name>A0A7K3MQE1_9BACE</name>
<protein>
    <submittedName>
        <fullName evidence="2">Glycosyltransferase family 2 protein</fullName>
    </submittedName>
</protein>
<evidence type="ECO:0000259" key="1">
    <source>
        <dbReference type="Pfam" id="PF00535"/>
    </source>
</evidence>